<evidence type="ECO:0000256" key="7">
    <source>
        <dbReference type="ARBA" id="ARBA00023163"/>
    </source>
</evidence>
<dbReference type="PANTHER" id="PTHR24390:SF244">
    <property type="entry name" value="LD33778P-RELATED"/>
    <property type="match status" value="1"/>
</dbReference>
<keyword evidence="6" id="KW-0805">Transcription regulation</keyword>
<dbReference type="Pfam" id="PF00096">
    <property type="entry name" value="zf-C2H2"/>
    <property type="match status" value="4"/>
</dbReference>
<evidence type="ECO:0000313" key="13">
    <source>
        <dbReference type="Proteomes" id="UP000005408"/>
    </source>
</evidence>
<organism evidence="12 13">
    <name type="scientific">Magallana gigas</name>
    <name type="common">Pacific oyster</name>
    <name type="synonym">Crassostrea gigas</name>
    <dbReference type="NCBI Taxonomy" id="29159"/>
    <lineage>
        <taxon>Eukaryota</taxon>
        <taxon>Metazoa</taxon>
        <taxon>Spiralia</taxon>
        <taxon>Lophotrochozoa</taxon>
        <taxon>Mollusca</taxon>
        <taxon>Bivalvia</taxon>
        <taxon>Autobranchia</taxon>
        <taxon>Pteriomorphia</taxon>
        <taxon>Ostreida</taxon>
        <taxon>Ostreoidea</taxon>
        <taxon>Ostreidae</taxon>
        <taxon>Magallana</taxon>
    </lineage>
</organism>
<feature type="domain" description="C2H2-type" evidence="11">
    <location>
        <begin position="739"/>
        <end position="763"/>
    </location>
</feature>
<feature type="region of interest" description="Disordered" evidence="10">
    <location>
        <begin position="22"/>
        <end position="49"/>
    </location>
</feature>
<dbReference type="Gene3D" id="3.30.160.60">
    <property type="entry name" value="Classic Zinc Finger"/>
    <property type="match status" value="6"/>
</dbReference>
<dbReference type="GO" id="GO:0008270">
    <property type="term" value="F:zinc ion binding"/>
    <property type="evidence" value="ECO:0007669"/>
    <property type="project" value="UniProtKB-KW"/>
</dbReference>
<evidence type="ECO:0000256" key="9">
    <source>
        <dbReference type="PROSITE-ProRule" id="PRU00042"/>
    </source>
</evidence>
<comment type="subcellular location">
    <subcellularLocation>
        <location evidence="1">Nucleus</location>
    </subcellularLocation>
</comment>
<feature type="domain" description="C2H2-type" evidence="11">
    <location>
        <begin position="683"/>
        <end position="710"/>
    </location>
</feature>
<keyword evidence="7" id="KW-0804">Transcription</keyword>
<dbReference type="FunFam" id="3.30.160.60:FF:000003">
    <property type="entry name" value="Zinc finger protein 3 homolog"/>
    <property type="match status" value="1"/>
</dbReference>
<feature type="domain" description="C2H2-type" evidence="11">
    <location>
        <begin position="597"/>
        <end position="625"/>
    </location>
</feature>
<feature type="compositionally biased region" description="Low complexity" evidence="10">
    <location>
        <begin position="33"/>
        <end position="44"/>
    </location>
</feature>
<feature type="domain" description="C2H2-type" evidence="11">
    <location>
        <begin position="532"/>
        <end position="559"/>
    </location>
</feature>
<dbReference type="Proteomes" id="UP000005408">
    <property type="component" value="Unassembled WGS sequence"/>
</dbReference>
<evidence type="ECO:0000259" key="11">
    <source>
        <dbReference type="PROSITE" id="PS50157"/>
    </source>
</evidence>
<keyword evidence="2" id="KW-0479">Metal-binding</keyword>
<sequence>MHTTKIEPKSFVDFLENAWESKSRSKEYRFRNSKSISSPSPSSKNAPELNTTCSPVLYKCKICKRAYLKLFNLEKHEKSHDDKNGKKLDSKKSKKSRHASKAKEKLEKDAKSKRNSHSKKHSQKAADEVRESSVLGEPTLATSFQDLLDSSPNTSSYSTANFHNIDDLISQPQGMPSSGGNFQTGLHQQEMTSNLVRSELENTTLLNATCPQSGVEKNTKNTLSLQIQSDLPWGESAKNHINWDTRTKSVVFFQPIEDAFHTVNKSTIPAHTERGVFETTSTEEEVQSQVTRILDLLNKEKPTDANSDAQSGHHPETYLHGLTPVALKKERDRHKQSQTVTQMAGVNDESDDHDDDMHDADFSEDISDLDEDVSLKPVENVWESIIEKKEPGAIDKAIEEDLPAADSDETEKKSKSQSGSVDKDQVDIRKRLKIKLGGSNSKHEHDIEESYNHEHDDSKQEHHDSDTEQVDSEPEQVDSEQEQVESEYKQDGSKQKHIDCKEEQDINGEKNESNQKHAENDDNGPLVCSKLYWCSICHEEFDDRKTYRAHRRKHVNPKLQKNTERVKPEQPACDLCGKVFKSITGLSLHRKIHTKNTQCEICKKTYSHPSSLKVHLNHVHDVTRREHICEICGKYYLRANSLQVHRSAMHDDATFECKECGKVFHHQSNLRKHLRTHFGEKSFVCECCGKAFKLSGPLHRHMRIHKNEKPFECVTCGKSFRTSYNLTVHMRTHTRERPYKCTICGEGFNHNVSLKAHMQKCHS</sequence>
<dbReference type="FunFam" id="3.30.160.60:FF:001049">
    <property type="entry name" value="zinc finger protein 319"/>
    <property type="match status" value="1"/>
</dbReference>
<keyword evidence="4 9" id="KW-0863">Zinc-finger</keyword>
<feature type="region of interest" description="Disordered" evidence="10">
    <location>
        <begin position="76"/>
        <end position="134"/>
    </location>
</feature>
<keyword evidence="5" id="KW-0862">Zinc</keyword>
<accession>A0A8W8JLH2</accession>
<evidence type="ECO:0000256" key="1">
    <source>
        <dbReference type="ARBA" id="ARBA00004123"/>
    </source>
</evidence>
<feature type="compositionally biased region" description="Basic and acidic residues" evidence="10">
    <location>
        <begin position="76"/>
        <end position="91"/>
    </location>
</feature>
<feature type="domain" description="C2H2-type" evidence="11">
    <location>
        <begin position="627"/>
        <end position="650"/>
    </location>
</feature>
<keyword evidence="3" id="KW-0677">Repeat</keyword>
<dbReference type="Pfam" id="PF13912">
    <property type="entry name" value="zf-C2H2_6"/>
    <property type="match status" value="2"/>
</dbReference>
<dbReference type="PROSITE" id="PS00028">
    <property type="entry name" value="ZINC_FINGER_C2H2_1"/>
    <property type="match status" value="8"/>
</dbReference>
<dbReference type="GO" id="GO:0000978">
    <property type="term" value="F:RNA polymerase II cis-regulatory region sequence-specific DNA binding"/>
    <property type="evidence" value="ECO:0007669"/>
    <property type="project" value="TreeGrafter"/>
</dbReference>
<keyword evidence="13" id="KW-1185">Reference proteome</keyword>
<feature type="domain" description="C2H2-type" evidence="11">
    <location>
        <begin position="711"/>
        <end position="738"/>
    </location>
</feature>
<dbReference type="PROSITE" id="PS50157">
    <property type="entry name" value="ZINC_FINGER_C2H2_2"/>
    <property type="match status" value="9"/>
</dbReference>
<dbReference type="EnsemblMetazoa" id="G19339.1">
    <property type="protein sequence ID" value="G19339.1:cds"/>
    <property type="gene ID" value="G19339"/>
</dbReference>
<feature type="region of interest" description="Disordered" evidence="10">
    <location>
        <begin position="329"/>
        <end position="371"/>
    </location>
</feature>
<evidence type="ECO:0000256" key="3">
    <source>
        <dbReference type="ARBA" id="ARBA00022737"/>
    </source>
</evidence>
<dbReference type="InterPro" id="IPR013087">
    <property type="entry name" value="Znf_C2H2_type"/>
</dbReference>
<feature type="compositionally biased region" description="Acidic residues" evidence="10">
    <location>
        <begin position="400"/>
        <end position="409"/>
    </location>
</feature>
<keyword evidence="8" id="KW-0539">Nucleus</keyword>
<evidence type="ECO:0000256" key="5">
    <source>
        <dbReference type="ARBA" id="ARBA00022833"/>
    </source>
</evidence>
<dbReference type="GO" id="GO:0032502">
    <property type="term" value="P:developmental process"/>
    <property type="evidence" value="ECO:0007669"/>
    <property type="project" value="UniProtKB-ARBA"/>
</dbReference>
<proteinExistence type="predicted"/>
<dbReference type="AlphaFoldDB" id="A0A8W8JLH2"/>
<dbReference type="GO" id="GO:0006357">
    <property type="term" value="P:regulation of transcription by RNA polymerase II"/>
    <property type="evidence" value="ECO:0007669"/>
    <property type="project" value="TreeGrafter"/>
</dbReference>
<dbReference type="OrthoDB" id="6077919at2759"/>
<dbReference type="SUPFAM" id="SSF57667">
    <property type="entry name" value="beta-beta-alpha zinc fingers"/>
    <property type="match status" value="4"/>
</dbReference>
<dbReference type="OMA" id="NITMENH"/>
<evidence type="ECO:0000256" key="6">
    <source>
        <dbReference type="ARBA" id="ARBA00023015"/>
    </source>
</evidence>
<dbReference type="InterPro" id="IPR036236">
    <property type="entry name" value="Znf_C2H2_sf"/>
</dbReference>
<evidence type="ECO:0000256" key="4">
    <source>
        <dbReference type="ARBA" id="ARBA00022771"/>
    </source>
</evidence>
<reference evidence="12" key="1">
    <citation type="submission" date="2022-08" db="UniProtKB">
        <authorList>
            <consortium name="EnsemblMetazoa"/>
        </authorList>
    </citation>
    <scope>IDENTIFICATION</scope>
    <source>
        <strain evidence="12">05x7-T-G4-1.051#20</strain>
    </source>
</reference>
<feature type="compositionally biased region" description="Basic and acidic residues" evidence="10">
    <location>
        <begin position="101"/>
        <end position="112"/>
    </location>
</feature>
<dbReference type="PANTHER" id="PTHR24390">
    <property type="entry name" value="ZINC FINGER PROTEIN"/>
    <property type="match status" value="1"/>
</dbReference>
<feature type="compositionally biased region" description="Acidic residues" evidence="10">
    <location>
        <begin position="467"/>
        <end position="485"/>
    </location>
</feature>
<evidence type="ECO:0000256" key="8">
    <source>
        <dbReference type="ARBA" id="ARBA00023242"/>
    </source>
</evidence>
<feature type="domain" description="C2H2-type" evidence="11">
    <location>
        <begin position="655"/>
        <end position="682"/>
    </location>
</feature>
<feature type="compositionally biased region" description="Basic and acidic residues" evidence="10">
    <location>
        <begin position="486"/>
        <end position="520"/>
    </location>
</feature>
<dbReference type="SMART" id="SM00355">
    <property type="entry name" value="ZnF_C2H2"/>
    <property type="match status" value="9"/>
</dbReference>
<evidence type="ECO:0000256" key="2">
    <source>
        <dbReference type="ARBA" id="ARBA00022723"/>
    </source>
</evidence>
<feature type="compositionally biased region" description="Acidic residues" evidence="10">
    <location>
        <begin position="362"/>
        <end position="371"/>
    </location>
</feature>
<feature type="compositionally biased region" description="Basic residues" evidence="10">
    <location>
        <begin position="113"/>
        <end position="123"/>
    </location>
</feature>
<feature type="compositionally biased region" description="Basic and acidic residues" evidence="10">
    <location>
        <begin position="441"/>
        <end position="466"/>
    </location>
</feature>
<dbReference type="FunFam" id="3.30.160.60:FF:000202">
    <property type="entry name" value="Zinc finger protein 574"/>
    <property type="match status" value="2"/>
</dbReference>
<feature type="region of interest" description="Disordered" evidence="10">
    <location>
        <begin position="400"/>
        <end position="521"/>
    </location>
</feature>
<feature type="domain" description="C2H2-type" evidence="11">
    <location>
        <begin position="571"/>
        <end position="598"/>
    </location>
</feature>
<name>A0A8W8JLH2_MAGGI</name>
<evidence type="ECO:0000256" key="10">
    <source>
        <dbReference type="SAM" id="MobiDB-lite"/>
    </source>
</evidence>
<evidence type="ECO:0000313" key="12">
    <source>
        <dbReference type="EnsemblMetazoa" id="G19339.1:cds"/>
    </source>
</evidence>
<dbReference type="GO" id="GO:0003700">
    <property type="term" value="F:DNA-binding transcription factor activity"/>
    <property type="evidence" value="ECO:0007669"/>
    <property type="project" value="TreeGrafter"/>
</dbReference>
<protein>
    <recommendedName>
        <fullName evidence="11">C2H2-type domain-containing protein</fullName>
    </recommendedName>
</protein>
<dbReference type="GO" id="GO:0005634">
    <property type="term" value="C:nucleus"/>
    <property type="evidence" value="ECO:0007669"/>
    <property type="project" value="UniProtKB-SubCell"/>
</dbReference>
<feature type="domain" description="C2H2-type" evidence="11">
    <location>
        <begin position="58"/>
        <end position="85"/>
    </location>
</feature>